<keyword evidence="2 5" id="KW-0812">Transmembrane</keyword>
<comment type="function">
    <text evidence="5">Part of the twin-arginine translocation (Tat) system that transports large folded proteins containing a characteristic twin-arginine motif in their signal peptide across membranes. Together with TatB, TatC is part of a receptor directly interacting with Tat signal peptides.</text>
</comment>
<keyword evidence="5" id="KW-1003">Cell membrane</keyword>
<comment type="subunit">
    <text evidence="5">The Tat system comprises two distinct complexes: a TatABC complex, containing multiple copies of TatA, TatB and TatC subunits, and a separate TatA complex, containing only TatA subunits. Substrates initially bind to the TatABC complex, which probably triggers association of the separate TatA complex to form the active translocon.</text>
</comment>
<dbReference type="Pfam" id="PF00902">
    <property type="entry name" value="TatC"/>
    <property type="match status" value="1"/>
</dbReference>
<dbReference type="PRINTS" id="PR01840">
    <property type="entry name" value="TATCFAMILY"/>
</dbReference>
<dbReference type="OrthoDB" id="9777044at2"/>
<organism evidence="6 7">
    <name type="scientific">Minwuia thermotolerans</name>
    <dbReference type="NCBI Taxonomy" id="2056226"/>
    <lineage>
        <taxon>Bacteria</taxon>
        <taxon>Pseudomonadati</taxon>
        <taxon>Pseudomonadota</taxon>
        <taxon>Alphaproteobacteria</taxon>
        <taxon>Minwuiales</taxon>
        <taxon>Minwuiaceae</taxon>
        <taxon>Minwuia</taxon>
    </lineage>
</organism>
<name>A0A2M9G321_9PROT</name>
<feature type="transmembrane region" description="Helical" evidence="5">
    <location>
        <begin position="91"/>
        <end position="112"/>
    </location>
</feature>
<keyword evidence="5" id="KW-0813">Transport</keyword>
<dbReference type="GO" id="GO:0009977">
    <property type="term" value="F:proton motive force dependent protein transmembrane transporter activity"/>
    <property type="evidence" value="ECO:0007669"/>
    <property type="project" value="TreeGrafter"/>
</dbReference>
<reference evidence="6 7" key="1">
    <citation type="submission" date="2017-11" db="EMBL/GenBank/DDBJ databases">
        <title>Draft genome sequence of Rhizobiales bacterium SY3-13.</title>
        <authorList>
            <person name="Sun C."/>
        </authorList>
    </citation>
    <scope>NUCLEOTIDE SEQUENCE [LARGE SCALE GENOMIC DNA]</scope>
    <source>
        <strain evidence="6 7">SY3-13</strain>
    </source>
</reference>
<evidence type="ECO:0000313" key="7">
    <source>
        <dbReference type="Proteomes" id="UP000229498"/>
    </source>
</evidence>
<dbReference type="HAMAP" id="MF_00902">
    <property type="entry name" value="TatC"/>
    <property type="match status" value="1"/>
</dbReference>
<comment type="similarity">
    <text evidence="5">Belongs to the TatC family.</text>
</comment>
<dbReference type="PANTHER" id="PTHR30371:SF0">
    <property type="entry name" value="SEC-INDEPENDENT PROTEIN TRANSLOCASE PROTEIN TATC, CHLOROPLASTIC-RELATED"/>
    <property type="match status" value="1"/>
</dbReference>
<dbReference type="GO" id="GO:0043953">
    <property type="term" value="P:protein transport by the Tat complex"/>
    <property type="evidence" value="ECO:0007669"/>
    <property type="project" value="UniProtKB-UniRule"/>
</dbReference>
<dbReference type="RefSeq" id="WP_109793349.1">
    <property type="nucleotide sequence ID" value="NZ_PHIG01000031.1"/>
</dbReference>
<feature type="transmembrane region" description="Helical" evidence="5">
    <location>
        <begin position="35"/>
        <end position="60"/>
    </location>
</feature>
<keyword evidence="5" id="KW-0811">Translocation</keyword>
<evidence type="ECO:0000256" key="4">
    <source>
        <dbReference type="ARBA" id="ARBA00023136"/>
    </source>
</evidence>
<gene>
    <name evidence="5 6" type="primary">tatC</name>
    <name evidence="6" type="ORF">CVT23_09970</name>
</gene>
<dbReference type="PROSITE" id="PS01218">
    <property type="entry name" value="TATC"/>
    <property type="match status" value="1"/>
</dbReference>
<dbReference type="InterPro" id="IPR002033">
    <property type="entry name" value="TatC"/>
</dbReference>
<dbReference type="PANTHER" id="PTHR30371">
    <property type="entry name" value="SEC-INDEPENDENT PROTEIN TRANSLOCASE PROTEIN TATC"/>
    <property type="match status" value="1"/>
</dbReference>
<dbReference type="NCBIfam" id="TIGR00945">
    <property type="entry name" value="tatC"/>
    <property type="match status" value="1"/>
</dbReference>
<evidence type="ECO:0000256" key="2">
    <source>
        <dbReference type="ARBA" id="ARBA00022692"/>
    </source>
</evidence>
<dbReference type="EMBL" id="PHIG01000031">
    <property type="protein sequence ID" value="PJK30076.1"/>
    <property type="molecule type" value="Genomic_DNA"/>
</dbReference>
<comment type="caution">
    <text evidence="6">The sequence shown here is derived from an EMBL/GenBank/DDBJ whole genome shotgun (WGS) entry which is preliminary data.</text>
</comment>
<keyword evidence="7" id="KW-1185">Reference proteome</keyword>
<feature type="transmembrane region" description="Helical" evidence="5">
    <location>
        <begin position="184"/>
        <end position="206"/>
    </location>
</feature>
<proteinExistence type="inferred from homology"/>
<evidence type="ECO:0000256" key="1">
    <source>
        <dbReference type="ARBA" id="ARBA00004141"/>
    </source>
</evidence>
<feature type="transmembrane region" description="Helical" evidence="5">
    <location>
        <begin position="124"/>
        <end position="146"/>
    </location>
</feature>
<accession>A0A2M9G321</accession>
<dbReference type="GO" id="GO:0065002">
    <property type="term" value="P:intracellular protein transmembrane transport"/>
    <property type="evidence" value="ECO:0007669"/>
    <property type="project" value="TreeGrafter"/>
</dbReference>
<protein>
    <recommendedName>
        <fullName evidence="5">Sec-independent protein translocase protein TatC</fullName>
    </recommendedName>
</protein>
<evidence type="ECO:0000313" key="6">
    <source>
        <dbReference type="EMBL" id="PJK30076.1"/>
    </source>
</evidence>
<dbReference type="GO" id="GO:0033281">
    <property type="term" value="C:TAT protein transport complex"/>
    <property type="evidence" value="ECO:0007669"/>
    <property type="project" value="UniProtKB-UniRule"/>
</dbReference>
<dbReference type="Proteomes" id="UP000229498">
    <property type="component" value="Unassembled WGS sequence"/>
</dbReference>
<feature type="transmembrane region" description="Helical" evidence="5">
    <location>
        <begin position="239"/>
        <end position="259"/>
    </location>
</feature>
<keyword evidence="4 5" id="KW-0472">Membrane</keyword>
<keyword evidence="5" id="KW-0653">Protein transport</keyword>
<evidence type="ECO:0000256" key="3">
    <source>
        <dbReference type="ARBA" id="ARBA00022989"/>
    </source>
</evidence>
<dbReference type="InterPro" id="IPR019820">
    <property type="entry name" value="Sec-indep_translocase_CS"/>
</dbReference>
<comment type="subcellular location">
    <subcellularLocation>
        <location evidence="5">Cell membrane</location>
        <topology evidence="5">Multi-pass membrane protein</topology>
    </subcellularLocation>
    <subcellularLocation>
        <location evidence="1">Membrane</location>
        <topology evidence="1">Multi-pass membrane protein</topology>
    </subcellularLocation>
</comment>
<evidence type="ECO:0000256" key="5">
    <source>
        <dbReference type="HAMAP-Rule" id="MF_00902"/>
    </source>
</evidence>
<keyword evidence="3 5" id="KW-1133">Transmembrane helix</keyword>
<dbReference type="AlphaFoldDB" id="A0A2M9G321"/>
<feature type="transmembrane region" description="Helical" evidence="5">
    <location>
        <begin position="218"/>
        <end position="233"/>
    </location>
</feature>
<sequence length="273" mass="30314">MTDAANSPDGGDAYDEVSDNKQPLMQHLVELRNRLMYSVAAIIVAFIFCFYFAEAIYAFLMQPLVDLVGAEKGRRMIFTALHEAFFTYIKVAFWAAFMLAFPIIASQIYMFVAPGLYRNEKKAFAPFLVATPILFLIGGSMVYFLVMPMAWQFFLSFEAPSGDSSLAIQLEPKVGEYLSLVMKLIFAFGLCFQLPVLLTLLARVGLATAAGMRAKRKYAIVGVFVVAAIITPPDPISQITLAIPIIILYELSILCAVVVERKRTRAEAEEEDG</sequence>